<dbReference type="SUPFAM" id="SSF52402">
    <property type="entry name" value="Adenine nucleotide alpha hydrolases-like"/>
    <property type="match status" value="1"/>
</dbReference>
<keyword evidence="8" id="KW-0067">ATP-binding</keyword>
<dbReference type="InterPro" id="IPR046885">
    <property type="entry name" value="MnmA-like_C"/>
</dbReference>
<keyword evidence="15" id="KW-1185">Reference proteome</keyword>
<evidence type="ECO:0000256" key="4">
    <source>
        <dbReference type="ARBA" id="ARBA00022555"/>
    </source>
</evidence>
<protein>
    <recommendedName>
        <fullName evidence="3">tRNA-5-taurinomethyluridine 2-sulfurtransferase</fullName>
        <ecNumber evidence="3">2.8.1.14</ecNumber>
    </recommendedName>
</protein>
<accession>A0ABR4NHA8</accession>
<keyword evidence="6" id="KW-0819">tRNA processing</keyword>
<dbReference type="InterPro" id="IPR014729">
    <property type="entry name" value="Rossmann-like_a/b/a_fold"/>
</dbReference>
<evidence type="ECO:0000256" key="1">
    <source>
        <dbReference type="ARBA" id="ARBA00003986"/>
    </source>
</evidence>
<dbReference type="EC" id="2.8.1.14" evidence="3"/>
<comment type="similarity">
    <text evidence="2">Belongs to the MnmA/TRMU family.</text>
</comment>
<evidence type="ECO:0000259" key="13">
    <source>
        <dbReference type="Pfam" id="PF20259"/>
    </source>
</evidence>
<keyword evidence="5" id="KW-0808">Transferase</keyword>
<dbReference type="PANTHER" id="PTHR11933">
    <property type="entry name" value="TRNA 5-METHYLAMINOMETHYL-2-THIOURIDYLATE -METHYLTRANSFERASE"/>
    <property type="match status" value="1"/>
</dbReference>
<dbReference type="InterPro" id="IPR046884">
    <property type="entry name" value="MnmA-like_central"/>
</dbReference>
<organism evidence="14 15">
    <name type="scientific">Polyrhizophydium stewartii</name>
    <dbReference type="NCBI Taxonomy" id="2732419"/>
    <lineage>
        <taxon>Eukaryota</taxon>
        <taxon>Fungi</taxon>
        <taxon>Fungi incertae sedis</taxon>
        <taxon>Chytridiomycota</taxon>
        <taxon>Chytridiomycota incertae sedis</taxon>
        <taxon>Chytridiomycetes</taxon>
        <taxon>Rhizophydiales</taxon>
        <taxon>Rhizophydiales incertae sedis</taxon>
        <taxon>Polyrhizophydium</taxon>
    </lineage>
</organism>
<proteinExistence type="inferred from homology"/>
<evidence type="ECO:0000256" key="5">
    <source>
        <dbReference type="ARBA" id="ARBA00022679"/>
    </source>
</evidence>
<dbReference type="Gene3D" id="2.40.30.10">
    <property type="entry name" value="Translation factors"/>
    <property type="match status" value="1"/>
</dbReference>
<keyword evidence="10" id="KW-1015">Disulfide bond</keyword>
<gene>
    <name evidence="14" type="ORF">HK105_201752</name>
</gene>
<evidence type="ECO:0000256" key="2">
    <source>
        <dbReference type="ARBA" id="ARBA00006191"/>
    </source>
</evidence>
<evidence type="ECO:0000256" key="7">
    <source>
        <dbReference type="ARBA" id="ARBA00022741"/>
    </source>
</evidence>
<evidence type="ECO:0000256" key="11">
    <source>
        <dbReference type="ARBA" id="ARBA00049564"/>
    </source>
</evidence>
<dbReference type="Proteomes" id="UP001527925">
    <property type="component" value="Unassembled WGS sequence"/>
</dbReference>
<name>A0ABR4NHA8_9FUNG</name>
<dbReference type="Pfam" id="PF20259">
    <property type="entry name" value="tRNA_Me_trans_M"/>
    <property type="match status" value="1"/>
</dbReference>
<evidence type="ECO:0000256" key="8">
    <source>
        <dbReference type="ARBA" id="ARBA00022840"/>
    </source>
</evidence>
<dbReference type="InterPro" id="IPR023382">
    <property type="entry name" value="MnmA-like_central_sf"/>
</dbReference>
<dbReference type="Pfam" id="PF20258">
    <property type="entry name" value="tRNA_Me_trans_C"/>
    <property type="match status" value="1"/>
</dbReference>
<evidence type="ECO:0000256" key="9">
    <source>
        <dbReference type="ARBA" id="ARBA00022884"/>
    </source>
</evidence>
<keyword evidence="9" id="KW-0694">RNA-binding</keyword>
<dbReference type="CDD" id="cd01998">
    <property type="entry name" value="MnmA_TRMU-like"/>
    <property type="match status" value="1"/>
</dbReference>
<comment type="function">
    <text evidence="1">Catalyzes the 2-thiolation of uridine at the wobble position (U34) of mitochondrial tRNA(Lys), tRNA(Glu) and tRNA(Gln). Required for the formation of 5-taurinomethyl-2-thiouridine (tm5s2U) of mitochondrial tRNA(Lys), tRNA(Glu), and tRNA(Gln) at the wobble position. ATP is required to activate the C2 atom of the wobble base.</text>
</comment>
<dbReference type="EMBL" id="JADGIZ020000005">
    <property type="protein sequence ID" value="KAL2918918.1"/>
    <property type="molecule type" value="Genomic_DNA"/>
</dbReference>
<evidence type="ECO:0000313" key="14">
    <source>
        <dbReference type="EMBL" id="KAL2918918.1"/>
    </source>
</evidence>
<dbReference type="Gene3D" id="2.30.30.280">
    <property type="entry name" value="Adenine nucleotide alpha hydrolases-like domains"/>
    <property type="match status" value="1"/>
</dbReference>
<evidence type="ECO:0000256" key="3">
    <source>
        <dbReference type="ARBA" id="ARBA00011953"/>
    </source>
</evidence>
<comment type="caution">
    <text evidence="14">The sequence shown here is derived from an EMBL/GenBank/DDBJ whole genome shotgun (WGS) entry which is preliminary data.</text>
</comment>
<dbReference type="Pfam" id="PF03054">
    <property type="entry name" value="tRNA_Me_trans"/>
    <property type="match status" value="1"/>
</dbReference>
<dbReference type="InterPro" id="IPR004506">
    <property type="entry name" value="MnmA-like"/>
</dbReference>
<feature type="domain" description="tRNA-specific 2-thiouridylase MnmA-like C-terminal" evidence="12">
    <location>
        <begin position="194"/>
        <end position="274"/>
    </location>
</feature>
<dbReference type="PANTHER" id="PTHR11933:SF5">
    <property type="entry name" value="MITOCHONDRIAL TRNA-SPECIFIC 2-THIOURIDYLASE 1"/>
    <property type="match status" value="1"/>
</dbReference>
<evidence type="ECO:0000256" key="10">
    <source>
        <dbReference type="ARBA" id="ARBA00023157"/>
    </source>
</evidence>
<evidence type="ECO:0000313" key="15">
    <source>
        <dbReference type="Proteomes" id="UP001527925"/>
    </source>
</evidence>
<keyword evidence="7" id="KW-0547">Nucleotide-binding</keyword>
<reference evidence="14 15" key="1">
    <citation type="submission" date="2023-09" db="EMBL/GenBank/DDBJ databases">
        <title>Pangenome analysis of Batrachochytrium dendrobatidis and related Chytrids.</title>
        <authorList>
            <person name="Yacoub M.N."/>
            <person name="Stajich J.E."/>
            <person name="James T.Y."/>
        </authorList>
    </citation>
    <scope>NUCLEOTIDE SEQUENCE [LARGE SCALE GENOMIC DNA]</scope>
    <source>
        <strain evidence="14 15">JEL0888</strain>
    </source>
</reference>
<sequence length="278" mass="30225">MDFVKEYWTDVFDPFIADVAAGRTSNPDIQCNRMIKFGAFFRRCRAEISADALVAFAADPVKDQTYFLSQVQQDVLQHTLFPIGHLLKRDVKRIARERGFIDAAERRESMGICFVGPRPFGEFVGEYVATAPGDFVDEAGNVVGRHRGLATLTIGQRAAIAGRATRLFVASKDPLTGRALVVPGRDHALLRCRAVRAGSWNWIAVTEPAEMSRGGRLAVLAKIRAQMAPVAATVMRADGDSDVVVAFDAPQSSVPVGQDVVLYQDSVCLGGGRIVATE</sequence>
<evidence type="ECO:0000259" key="12">
    <source>
        <dbReference type="Pfam" id="PF20258"/>
    </source>
</evidence>
<keyword evidence="4" id="KW-0820">tRNA-binding</keyword>
<evidence type="ECO:0000256" key="6">
    <source>
        <dbReference type="ARBA" id="ARBA00022694"/>
    </source>
</evidence>
<feature type="domain" description="tRNA-specific 2-thiouridylase MnmA-like central" evidence="13">
    <location>
        <begin position="122"/>
        <end position="181"/>
    </location>
</feature>
<dbReference type="Gene3D" id="3.40.50.620">
    <property type="entry name" value="HUPs"/>
    <property type="match status" value="1"/>
</dbReference>
<comment type="catalytic activity">
    <reaction evidence="11">
        <text>5-taurinomethyluridine(34) in tRNA + S-sulfanyl-L-cysteinyl-[protein] + AH2 + ATP = 5-taurinomethyl-2-thiouridine(34) in tRNA + L-cysteinyl-[protein] + A + AMP + diphosphate + H(+)</text>
        <dbReference type="Rhea" id="RHEA:47040"/>
        <dbReference type="Rhea" id="RHEA-COMP:10131"/>
        <dbReference type="Rhea" id="RHEA-COMP:11726"/>
        <dbReference type="Rhea" id="RHEA-COMP:11732"/>
        <dbReference type="Rhea" id="RHEA-COMP:11733"/>
        <dbReference type="ChEBI" id="CHEBI:13193"/>
        <dbReference type="ChEBI" id="CHEBI:15378"/>
        <dbReference type="ChEBI" id="CHEBI:17499"/>
        <dbReference type="ChEBI" id="CHEBI:29950"/>
        <dbReference type="ChEBI" id="CHEBI:30616"/>
        <dbReference type="ChEBI" id="CHEBI:33019"/>
        <dbReference type="ChEBI" id="CHEBI:61963"/>
        <dbReference type="ChEBI" id="CHEBI:87171"/>
        <dbReference type="ChEBI" id="CHEBI:87172"/>
        <dbReference type="ChEBI" id="CHEBI:456215"/>
        <dbReference type="EC" id="2.8.1.14"/>
    </reaction>
</comment>